<sequence length="43" mass="5171">ETTPPKSKITLTEAQKYDLCIYARDHKLKSRTEYVDWIEQKWG</sequence>
<dbReference type="Proteomes" id="UP000789572">
    <property type="component" value="Unassembled WGS sequence"/>
</dbReference>
<dbReference type="AlphaFoldDB" id="A0A9N9EGN9"/>
<protein>
    <submittedName>
        <fullName evidence="1">10548_t:CDS:1</fullName>
    </submittedName>
</protein>
<evidence type="ECO:0000313" key="2">
    <source>
        <dbReference type="Proteomes" id="UP000789572"/>
    </source>
</evidence>
<dbReference type="OrthoDB" id="2433378at2759"/>
<dbReference type="EMBL" id="CAJVPJ010007059">
    <property type="protein sequence ID" value="CAG8673203.1"/>
    <property type="molecule type" value="Genomic_DNA"/>
</dbReference>
<proteinExistence type="predicted"/>
<evidence type="ECO:0000313" key="1">
    <source>
        <dbReference type="EMBL" id="CAG8673203.1"/>
    </source>
</evidence>
<feature type="non-terminal residue" evidence="1">
    <location>
        <position position="1"/>
    </location>
</feature>
<name>A0A9N9EGN9_9GLOM</name>
<keyword evidence="2" id="KW-1185">Reference proteome</keyword>
<organism evidence="1 2">
    <name type="scientific">Paraglomus occultum</name>
    <dbReference type="NCBI Taxonomy" id="144539"/>
    <lineage>
        <taxon>Eukaryota</taxon>
        <taxon>Fungi</taxon>
        <taxon>Fungi incertae sedis</taxon>
        <taxon>Mucoromycota</taxon>
        <taxon>Glomeromycotina</taxon>
        <taxon>Glomeromycetes</taxon>
        <taxon>Paraglomerales</taxon>
        <taxon>Paraglomeraceae</taxon>
        <taxon>Paraglomus</taxon>
    </lineage>
</organism>
<feature type="non-terminal residue" evidence="1">
    <location>
        <position position="43"/>
    </location>
</feature>
<accession>A0A9N9EGN9</accession>
<comment type="caution">
    <text evidence="1">The sequence shown here is derived from an EMBL/GenBank/DDBJ whole genome shotgun (WGS) entry which is preliminary data.</text>
</comment>
<gene>
    <name evidence="1" type="ORF">POCULU_LOCUS11087</name>
</gene>
<reference evidence="1" key="1">
    <citation type="submission" date="2021-06" db="EMBL/GenBank/DDBJ databases">
        <authorList>
            <person name="Kallberg Y."/>
            <person name="Tangrot J."/>
            <person name="Rosling A."/>
        </authorList>
    </citation>
    <scope>NUCLEOTIDE SEQUENCE</scope>
    <source>
        <strain evidence="1">IA702</strain>
    </source>
</reference>